<keyword evidence="1" id="KW-0732">Signal</keyword>
<dbReference type="EMBL" id="LGSZ01000032">
    <property type="protein sequence ID" value="KPH81043.1"/>
    <property type="molecule type" value="Genomic_DNA"/>
</dbReference>
<evidence type="ECO:0000256" key="1">
    <source>
        <dbReference type="SAM" id="SignalP"/>
    </source>
</evidence>
<name>A0A0N1N2K5_9HYPH</name>
<comment type="caution">
    <text evidence="2">The sequence shown here is derived from an EMBL/GenBank/DDBJ whole genome shotgun (WGS) entry which is preliminary data.</text>
</comment>
<protein>
    <recommendedName>
        <fullName evidence="4">DUF3558 domain-containing protein</fullName>
    </recommendedName>
</protein>
<dbReference type="PATRIC" id="fig|1526658.3.peg.745"/>
<evidence type="ECO:0008006" key="4">
    <source>
        <dbReference type="Google" id="ProtNLM"/>
    </source>
</evidence>
<dbReference type="AlphaFoldDB" id="A0A0N1N2K5"/>
<reference evidence="2 3" key="1">
    <citation type="submission" date="2015-07" db="EMBL/GenBank/DDBJ databases">
        <title>Whole genome sequencing of Bosea vaviloviae isolated from cave pool.</title>
        <authorList>
            <person name="Tan N.E.H."/>
            <person name="Lee Y.P."/>
            <person name="Gan H.M."/>
            <person name="Barton H."/>
            <person name="Savka M.A."/>
        </authorList>
    </citation>
    <scope>NUCLEOTIDE SEQUENCE [LARGE SCALE GENOMIC DNA]</scope>
    <source>
        <strain evidence="2 3">SD260</strain>
    </source>
</reference>
<accession>A0A0N1N2K5</accession>
<feature type="signal peptide" evidence="1">
    <location>
        <begin position="1"/>
        <end position="18"/>
    </location>
</feature>
<sequence length="159" mass="16623">MRLWLVPVMLAVGNSLCAAQVTDSPACKLFTQKEASAYVGASLGAGEGSFIPGNSGCAWSDDAAGFKLTISVFPAGNALQLKSWGFESFEGFRAVLDIGARAYVARSPVMEVAGQKYGGGWQAGAIVGSEYVAVGLKGPKADADTAVAFLRDVIKRRQR</sequence>
<gene>
    <name evidence="2" type="ORF">AE618_10385</name>
</gene>
<keyword evidence="3" id="KW-1185">Reference proteome</keyword>
<proteinExistence type="predicted"/>
<dbReference type="Proteomes" id="UP000037822">
    <property type="component" value="Unassembled WGS sequence"/>
</dbReference>
<evidence type="ECO:0000313" key="3">
    <source>
        <dbReference type="Proteomes" id="UP000037822"/>
    </source>
</evidence>
<feature type="chain" id="PRO_5005878457" description="DUF3558 domain-containing protein" evidence="1">
    <location>
        <begin position="19"/>
        <end position="159"/>
    </location>
</feature>
<organism evidence="2 3">
    <name type="scientific">Bosea vaviloviae</name>
    <dbReference type="NCBI Taxonomy" id="1526658"/>
    <lineage>
        <taxon>Bacteria</taxon>
        <taxon>Pseudomonadati</taxon>
        <taxon>Pseudomonadota</taxon>
        <taxon>Alphaproteobacteria</taxon>
        <taxon>Hyphomicrobiales</taxon>
        <taxon>Boseaceae</taxon>
        <taxon>Bosea</taxon>
    </lineage>
</organism>
<evidence type="ECO:0000313" key="2">
    <source>
        <dbReference type="EMBL" id="KPH81043.1"/>
    </source>
</evidence>